<dbReference type="GO" id="GO:0042908">
    <property type="term" value="P:xenobiotic transport"/>
    <property type="evidence" value="ECO:0007669"/>
    <property type="project" value="UniProtKB-ARBA"/>
</dbReference>
<dbReference type="InterPro" id="IPR011701">
    <property type="entry name" value="MFS"/>
</dbReference>
<gene>
    <name evidence="8" type="ORF">M430DRAFT_110699</name>
</gene>
<name>A0A2T3APR3_AMORE</name>
<sequence>MADSTDSEKDEFYECNASTPISPTSPSATDSEKNEHIPRQSHSGNDSIEMNPDPLAPLQQALTPDLFTDAEHLARPELTYTKSGASAATSISRPSAFEVDFTPDDPEDPHNWPLWYRGMVLGFVSFATWTTVLYSTSYTSSMPGMMKEFNEPSETIATLGVTTYMIGLAVGSLILAPISEIWGRRPVYFGSLLFYCLMTLPCSLATGLAEVQVVRFFGALAGAAMISNSPGTVADMTHENYRALAFSIWSIGPMNGPVTGPLIGGFAAEYLGWRWTNWLVMIFSGCAWLMCASMKETYAPTILRKKAARMRKQTGDERWWSRYDQKVSIIEVLKVNLKRPIVLLWTEPILWFLDAYVAIVYGILYLCFVAYPLIYTGLRGWSAGITGLSFMGIGVGTMLAIVTEPLARRLVNSHKKDPSTGRVPPEASVSIVCIASILCPIGQLWFSWTSVPITIHWIWPILAGIPFGAGNCLVFIYASNYIAGCYGVYSASALAGNSVVRSLMGGSLPLAGPSMYAKLSPQWAGTLLGAVQVLLIPIPFVFYKWGAKIRTKSPLIRQLREDLERSEKRAVRAKRQQERQNATDRGRVLMADEAGYADGDEESEPKRPSQLQPQKVN</sequence>
<feature type="compositionally biased region" description="Basic and acidic residues" evidence="5">
    <location>
        <begin position="1"/>
        <end position="12"/>
    </location>
</feature>
<proteinExistence type="predicted"/>
<feature type="transmembrane region" description="Helical" evidence="6">
    <location>
        <begin position="349"/>
        <end position="374"/>
    </location>
</feature>
<feature type="transmembrane region" description="Helical" evidence="6">
    <location>
        <begin position="457"/>
        <end position="478"/>
    </location>
</feature>
<feature type="transmembrane region" description="Helical" evidence="6">
    <location>
        <begin position="275"/>
        <end position="294"/>
    </location>
</feature>
<feature type="compositionally biased region" description="Basic and acidic residues" evidence="5">
    <location>
        <begin position="570"/>
        <end position="587"/>
    </location>
</feature>
<dbReference type="GO" id="GO:0140115">
    <property type="term" value="P:export across plasma membrane"/>
    <property type="evidence" value="ECO:0007669"/>
    <property type="project" value="UniProtKB-ARBA"/>
</dbReference>
<feature type="transmembrane region" description="Helical" evidence="6">
    <location>
        <begin position="485"/>
        <end position="503"/>
    </location>
</feature>
<keyword evidence="9" id="KW-1185">Reference proteome</keyword>
<dbReference type="InterPro" id="IPR005829">
    <property type="entry name" value="Sugar_transporter_CS"/>
</dbReference>
<feature type="transmembrane region" description="Helical" evidence="6">
    <location>
        <begin position="380"/>
        <end position="402"/>
    </location>
</feature>
<feature type="transmembrane region" description="Helical" evidence="6">
    <location>
        <begin position="156"/>
        <end position="175"/>
    </location>
</feature>
<dbReference type="Gene3D" id="1.20.1250.20">
    <property type="entry name" value="MFS general substrate transporter like domains"/>
    <property type="match status" value="1"/>
</dbReference>
<dbReference type="STRING" id="857342.A0A2T3APR3"/>
<comment type="subcellular location">
    <subcellularLocation>
        <location evidence="1">Membrane</location>
        <topology evidence="1">Multi-pass membrane protein</topology>
    </subcellularLocation>
</comment>
<dbReference type="GO" id="GO:0005886">
    <property type="term" value="C:plasma membrane"/>
    <property type="evidence" value="ECO:0007669"/>
    <property type="project" value="TreeGrafter"/>
</dbReference>
<dbReference type="InterPro" id="IPR036259">
    <property type="entry name" value="MFS_trans_sf"/>
</dbReference>
<dbReference type="OrthoDB" id="3365399at2759"/>
<evidence type="ECO:0000313" key="8">
    <source>
        <dbReference type="EMBL" id="PSS06999.1"/>
    </source>
</evidence>
<dbReference type="Proteomes" id="UP000241818">
    <property type="component" value="Unassembled WGS sequence"/>
</dbReference>
<evidence type="ECO:0000256" key="5">
    <source>
        <dbReference type="SAM" id="MobiDB-lite"/>
    </source>
</evidence>
<dbReference type="EMBL" id="KZ679019">
    <property type="protein sequence ID" value="PSS06999.1"/>
    <property type="molecule type" value="Genomic_DNA"/>
</dbReference>
<keyword evidence="4 6" id="KW-0472">Membrane</keyword>
<feature type="region of interest" description="Disordered" evidence="5">
    <location>
        <begin position="1"/>
        <end position="57"/>
    </location>
</feature>
<evidence type="ECO:0000256" key="1">
    <source>
        <dbReference type="ARBA" id="ARBA00004141"/>
    </source>
</evidence>
<evidence type="ECO:0000256" key="3">
    <source>
        <dbReference type="ARBA" id="ARBA00022989"/>
    </source>
</evidence>
<feature type="domain" description="Major facilitator superfamily (MFS) profile" evidence="7">
    <location>
        <begin position="120"/>
        <end position="547"/>
    </location>
</feature>
<dbReference type="InParanoid" id="A0A2T3APR3"/>
<dbReference type="InterPro" id="IPR020846">
    <property type="entry name" value="MFS_dom"/>
</dbReference>
<evidence type="ECO:0000259" key="7">
    <source>
        <dbReference type="PROSITE" id="PS50850"/>
    </source>
</evidence>
<dbReference type="AlphaFoldDB" id="A0A2T3APR3"/>
<feature type="region of interest" description="Disordered" evidence="5">
    <location>
        <begin position="570"/>
        <end position="617"/>
    </location>
</feature>
<dbReference type="Pfam" id="PF07690">
    <property type="entry name" value="MFS_1"/>
    <property type="match status" value="1"/>
</dbReference>
<protein>
    <recommendedName>
        <fullName evidence="7">Major facilitator superfamily (MFS) profile domain-containing protein</fullName>
    </recommendedName>
</protein>
<feature type="transmembrane region" description="Helical" evidence="6">
    <location>
        <begin position="187"/>
        <end position="209"/>
    </location>
</feature>
<keyword evidence="3 6" id="KW-1133">Transmembrane helix</keyword>
<organism evidence="8 9">
    <name type="scientific">Amorphotheca resinae ATCC 22711</name>
    <dbReference type="NCBI Taxonomy" id="857342"/>
    <lineage>
        <taxon>Eukaryota</taxon>
        <taxon>Fungi</taxon>
        <taxon>Dikarya</taxon>
        <taxon>Ascomycota</taxon>
        <taxon>Pezizomycotina</taxon>
        <taxon>Leotiomycetes</taxon>
        <taxon>Helotiales</taxon>
        <taxon>Amorphothecaceae</taxon>
        <taxon>Amorphotheca</taxon>
    </lineage>
</organism>
<evidence type="ECO:0000256" key="6">
    <source>
        <dbReference type="SAM" id="Phobius"/>
    </source>
</evidence>
<feature type="transmembrane region" description="Helical" evidence="6">
    <location>
        <begin position="114"/>
        <end position="136"/>
    </location>
</feature>
<dbReference type="SUPFAM" id="SSF103473">
    <property type="entry name" value="MFS general substrate transporter"/>
    <property type="match status" value="1"/>
</dbReference>
<reference evidence="8 9" key="1">
    <citation type="journal article" date="2018" name="New Phytol.">
        <title>Comparative genomics and transcriptomics depict ericoid mycorrhizal fungi as versatile saprotrophs and plant mutualists.</title>
        <authorList>
            <person name="Martino E."/>
            <person name="Morin E."/>
            <person name="Grelet G.A."/>
            <person name="Kuo A."/>
            <person name="Kohler A."/>
            <person name="Daghino S."/>
            <person name="Barry K.W."/>
            <person name="Cichocki N."/>
            <person name="Clum A."/>
            <person name="Dockter R.B."/>
            <person name="Hainaut M."/>
            <person name="Kuo R.C."/>
            <person name="LaButti K."/>
            <person name="Lindahl B.D."/>
            <person name="Lindquist E.A."/>
            <person name="Lipzen A."/>
            <person name="Khouja H.R."/>
            <person name="Magnuson J."/>
            <person name="Murat C."/>
            <person name="Ohm R.A."/>
            <person name="Singer S.W."/>
            <person name="Spatafora J.W."/>
            <person name="Wang M."/>
            <person name="Veneault-Fourrey C."/>
            <person name="Henrissat B."/>
            <person name="Grigoriev I.V."/>
            <person name="Martin F.M."/>
            <person name="Perotto S."/>
        </authorList>
    </citation>
    <scope>NUCLEOTIDE SEQUENCE [LARGE SCALE GENOMIC DNA]</scope>
    <source>
        <strain evidence="8 9">ATCC 22711</strain>
    </source>
</reference>
<accession>A0A2T3APR3</accession>
<dbReference type="PANTHER" id="PTHR23502:SF12">
    <property type="entry name" value="MULTIDRUG TRANSPORTER, PUTATIVE (AFU_ORTHOLOGUE AFUA_1G06440)-RELATED"/>
    <property type="match status" value="1"/>
</dbReference>
<dbReference type="RefSeq" id="XP_024716655.1">
    <property type="nucleotide sequence ID" value="XM_024861379.1"/>
</dbReference>
<evidence type="ECO:0000256" key="2">
    <source>
        <dbReference type="ARBA" id="ARBA00022692"/>
    </source>
</evidence>
<dbReference type="CDD" id="cd17323">
    <property type="entry name" value="MFS_Tpo1_MDR_like"/>
    <property type="match status" value="1"/>
</dbReference>
<dbReference type="PANTHER" id="PTHR23502">
    <property type="entry name" value="MAJOR FACILITATOR SUPERFAMILY"/>
    <property type="match status" value="1"/>
</dbReference>
<evidence type="ECO:0000256" key="4">
    <source>
        <dbReference type="ARBA" id="ARBA00023136"/>
    </source>
</evidence>
<feature type="transmembrane region" description="Helical" evidence="6">
    <location>
        <begin position="423"/>
        <end position="445"/>
    </location>
</feature>
<dbReference type="FunFam" id="1.20.1250.20:FF:000011">
    <property type="entry name" value="MFS multidrug transporter, putative"/>
    <property type="match status" value="1"/>
</dbReference>
<dbReference type="PROSITE" id="PS00216">
    <property type="entry name" value="SUGAR_TRANSPORT_1"/>
    <property type="match status" value="1"/>
</dbReference>
<evidence type="ECO:0000313" key="9">
    <source>
        <dbReference type="Proteomes" id="UP000241818"/>
    </source>
</evidence>
<dbReference type="PROSITE" id="PS50850">
    <property type="entry name" value="MFS"/>
    <property type="match status" value="1"/>
</dbReference>
<dbReference type="GeneID" id="36569460"/>
<feature type="transmembrane region" description="Helical" evidence="6">
    <location>
        <begin position="523"/>
        <end position="543"/>
    </location>
</feature>
<keyword evidence="2 6" id="KW-0812">Transmembrane</keyword>
<dbReference type="GO" id="GO:0022857">
    <property type="term" value="F:transmembrane transporter activity"/>
    <property type="evidence" value="ECO:0007669"/>
    <property type="project" value="InterPro"/>
</dbReference>
<feature type="compositionally biased region" description="Low complexity" evidence="5">
    <location>
        <begin position="18"/>
        <end position="29"/>
    </location>
</feature>